<dbReference type="EMBL" id="QFNK01000002">
    <property type="protein sequence ID" value="PZO89022.1"/>
    <property type="molecule type" value="Genomic_DNA"/>
</dbReference>
<dbReference type="Pfam" id="PF01381">
    <property type="entry name" value="HTH_3"/>
    <property type="match status" value="1"/>
</dbReference>
<accession>A0A2W5A741</accession>
<feature type="domain" description="HTH cro/C1-type" evidence="1">
    <location>
        <begin position="17"/>
        <end position="71"/>
    </location>
</feature>
<protein>
    <submittedName>
        <fullName evidence="2">XRE family transcriptional regulator</fullName>
    </submittedName>
</protein>
<dbReference type="CDD" id="cd00093">
    <property type="entry name" value="HTH_XRE"/>
    <property type="match status" value="1"/>
</dbReference>
<dbReference type="InterPro" id="IPR001387">
    <property type="entry name" value="Cro/C1-type_HTH"/>
</dbReference>
<evidence type="ECO:0000313" key="3">
    <source>
        <dbReference type="Proteomes" id="UP000249557"/>
    </source>
</evidence>
<dbReference type="SMART" id="SM00530">
    <property type="entry name" value="HTH_XRE"/>
    <property type="match status" value="1"/>
</dbReference>
<dbReference type="Proteomes" id="UP000249557">
    <property type="component" value="Unassembled WGS sequence"/>
</dbReference>
<sequence length="118" mass="13840">MNKEHLKKIDRHVGQKVRQARIFRGMSQEDLAVAIGLTFQQVQKYENGSNRLSASRIYQIAKILRLKPAYFFEGLPEYRDEDIAPFTIEHIRLIRYYDAAPKEVQKEFFKLIKSVVGP</sequence>
<evidence type="ECO:0000259" key="1">
    <source>
        <dbReference type="PROSITE" id="PS50943"/>
    </source>
</evidence>
<reference evidence="2 3" key="1">
    <citation type="submission" date="2017-08" db="EMBL/GenBank/DDBJ databases">
        <title>Infants hospitalized years apart are colonized by the same room-sourced microbial strains.</title>
        <authorList>
            <person name="Brooks B."/>
            <person name="Olm M.R."/>
            <person name="Firek B.A."/>
            <person name="Baker R."/>
            <person name="Thomas B.C."/>
            <person name="Morowitz M.J."/>
            <person name="Banfield J.F."/>
        </authorList>
    </citation>
    <scope>NUCLEOTIDE SEQUENCE [LARGE SCALE GENOMIC DNA]</scope>
    <source>
        <strain evidence="2">S2_018_000_R2_104</strain>
    </source>
</reference>
<dbReference type="AlphaFoldDB" id="A0A2W5A741"/>
<dbReference type="PROSITE" id="PS50943">
    <property type="entry name" value="HTH_CROC1"/>
    <property type="match status" value="1"/>
</dbReference>
<dbReference type="SUPFAM" id="SSF47413">
    <property type="entry name" value="lambda repressor-like DNA-binding domains"/>
    <property type="match status" value="1"/>
</dbReference>
<proteinExistence type="predicted"/>
<organism evidence="2 3">
    <name type="scientific">Micavibrio aeruginosavorus</name>
    <dbReference type="NCBI Taxonomy" id="349221"/>
    <lineage>
        <taxon>Bacteria</taxon>
        <taxon>Pseudomonadati</taxon>
        <taxon>Bdellovibrionota</taxon>
        <taxon>Bdellovibrionia</taxon>
        <taxon>Bdellovibrionales</taxon>
        <taxon>Pseudobdellovibrionaceae</taxon>
        <taxon>Micavibrio</taxon>
    </lineage>
</organism>
<dbReference type="GO" id="GO:0003677">
    <property type="term" value="F:DNA binding"/>
    <property type="evidence" value="ECO:0007669"/>
    <property type="project" value="InterPro"/>
</dbReference>
<comment type="caution">
    <text evidence="2">The sequence shown here is derived from an EMBL/GenBank/DDBJ whole genome shotgun (WGS) entry which is preliminary data.</text>
</comment>
<dbReference type="InterPro" id="IPR010982">
    <property type="entry name" value="Lambda_DNA-bd_dom_sf"/>
</dbReference>
<dbReference type="Gene3D" id="1.10.260.40">
    <property type="entry name" value="lambda repressor-like DNA-binding domains"/>
    <property type="match status" value="1"/>
</dbReference>
<gene>
    <name evidence="2" type="ORF">DI626_00280</name>
</gene>
<evidence type="ECO:0000313" key="2">
    <source>
        <dbReference type="EMBL" id="PZO89022.1"/>
    </source>
</evidence>
<name>A0A2W5A741_9BACT</name>